<reference evidence="1" key="1">
    <citation type="journal article" date="2014" name="Int. J. Syst. Evol. Microbiol.">
        <title>Complete genome sequence of Corynebacterium casei LMG S-19264T (=DSM 44701T), isolated from a smear-ripened cheese.</title>
        <authorList>
            <consortium name="US DOE Joint Genome Institute (JGI-PGF)"/>
            <person name="Walter F."/>
            <person name="Albersmeier A."/>
            <person name="Kalinowski J."/>
            <person name="Ruckert C."/>
        </authorList>
    </citation>
    <scope>NUCLEOTIDE SEQUENCE</scope>
    <source>
        <strain evidence="1">CGMCC 1.12506</strain>
    </source>
</reference>
<keyword evidence="2" id="KW-1185">Reference proteome</keyword>
<evidence type="ECO:0000313" key="1">
    <source>
        <dbReference type="EMBL" id="GGD33012.1"/>
    </source>
</evidence>
<evidence type="ECO:0000313" key="2">
    <source>
        <dbReference type="Proteomes" id="UP000625735"/>
    </source>
</evidence>
<reference evidence="1" key="2">
    <citation type="submission" date="2020-09" db="EMBL/GenBank/DDBJ databases">
        <authorList>
            <person name="Sun Q."/>
            <person name="Zhou Y."/>
        </authorList>
    </citation>
    <scope>NUCLEOTIDE SEQUENCE</scope>
    <source>
        <strain evidence="1">CGMCC 1.12506</strain>
    </source>
</reference>
<dbReference type="AlphaFoldDB" id="A0A916Y7A7"/>
<sequence length="186" mass="19162">MFEQLTQLVQQYGNEAVVKNNAIPNELNDSVMKETGSSLLSGLQKMASEGKLEQLAGLFQGNNAGASSNPVVKQLVEQVSGNLGQKFGIDSNTANGVASNMIPQILGSLIGKAKDPNVKGFDVADLVKAISGGSGNSSLLDAVTKYGGQFGLDQNGDGKVDMQDAIAAVSKKGGGLGGLLGKFFKK</sequence>
<accession>A0A916Y7A7</accession>
<dbReference type="EMBL" id="BMFG01000010">
    <property type="protein sequence ID" value="GGD33012.1"/>
    <property type="molecule type" value="Genomic_DNA"/>
</dbReference>
<dbReference type="RefSeq" id="WP_188362806.1">
    <property type="nucleotide sequence ID" value="NZ_BMFG01000010.1"/>
</dbReference>
<dbReference type="Proteomes" id="UP000625735">
    <property type="component" value="Unassembled WGS sequence"/>
</dbReference>
<proteinExistence type="predicted"/>
<organism evidence="1 2">
    <name type="scientific">Flavobacterium orientale</name>
    <dbReference type="NCBI Taxonomy" id="1756020"/>
    <lineage>
        <taxon>Bacteria</taxon>
        <taxon>Pseudomonadati</taxon>
        <taxon>Bacteroidota</taxon>
        <taxon>Flavobacteriia</taxon>
        <taxon>Flavobacteriales</taxon>
        <taxon>Flavobacteriaceae</taxon>
        <taxon>Flavobacterium</taxon>
    </lineage>
</organism>
<comment type="caution">
    <text evidence="1">The sequence shown here is derived from an EMBL/GenBank/DDBJ whole genome shotgun (WGS) entry which is preliminary data.</text>
</comment>
<name>A0A916Y7A7_9FLAO</name>
<gene>
    <name evidence="1" type="ORF">GCM10011343_23800</name>
</gene>
<protein>
    <submittedName>
        <fullName evidence="1">Uncharacterized protein</fullName>
    </submittedName>
</protein>